<dbReference type="EMBL" id="VSDQ01000241">
    <property type="protein sequence ID" value="TYA89219.1"/>
    <property type="molecule type" value="Genomic_DNA"/>
</dbReference>
<keyword evidence="2" id="KW-1185">Reference proteome</keyword>
<dbReference type="Proteomes" id="UP000323930">
    <property type="component" value="Unassembled WGS sequence"/>
</dbReference>
<evidence type="ECO:0000313" key="2">
    <source>
        <dbReference type="Proteomes" id="UP000323930"/>
    </source>
</evidence>
<reference evidence="1 2" key="1">
    <citation type="submission" date="2019-08" db="EMBL/GenBank/DDBJ databases">
        <title>Seonamhaeicola sediminis sp. nov., isolated from marine sediment.</title>
        <authorList>
            <person name="Cao W.R."/>
        </authorList>
    </citation>
    <scope>NUCLEOTIDE SEQUENCE [LARGE SCALE GENOMIC DNA]</scope>
    <source>
        <strain evidence="1 2">B011</strain>
    </source>
</reference>
<dbReference type="AlphaFoldDB" id="A0A5D0J1J0"/>
<accession>A0A5D0J1J0</accession>
<gene>
    <name evidence="1" type="ORF">FUA24_03535</name>
</gene>
<protein>
    <submittedName>
        <fullName evidence="1">Uncharacterized protein</fullName>
    </submittedName>
</protein>
<proteinExistence type="predicted"/>
<organism evidence="1 2">
    <name type="scientific">Seonamhaeicola marinus</name>
    <dbReference type="NCBI Taxonomy" id="1912246"/>
    <lineage>
        <taxon>Bacteria</taxon>
        <taxon>Pseudomonadati</taxon>
        <taxon>Bacteroidota</taxon>
        <taxon>Flavobacteriia</taxon>
        <taxon>Flavobacteriales</taxon>
        <taxon>Flavobacteriaceae</taxon>
    </lineage>
</organism>
<comment type="caution">
    <text evidence="1">The sequence shown here is derived from an EMBL/GenBank/DDBJ whole genome shotgun (WGS) entry which is preliminary data.</text>
</comment>
<sequence>MKVLLIIFSFMSFLIGTKNQCSYIKTKSYQVTINHPGENHPIALTLNQVLDSNEVALEYYADVKSVICLEEVCKIISVRIFWNNLGEYLRFSLEKGATLEKYKADFFELDDYVKLQHILSNIHSPFRDVLYHEILIRPDEHGTEDIDAVSGATALVLNKEDTVPGAALTCYTLWHWANGDIKNIIKNITSQTASEAQLLNFLTDENRAYFELMIDELISRKLYTSYLVDTVFIEVLKNDELLGKGFLYINELPKSLYLKVIYKFYSQTKTNIRLEVIKSLKDIEYDISDDFFEQLSNEINEFMTFQEVSNLLDLFQQRKAKTPTLIQNIMKLLSKDILTSRRAYWFLKTIKLSSNQEKVVNEFYKKNKKRL</sequence>
<dbReference type="RefSeq" id="WP_148540085.1">
    <property type="nucleotide sequence ID" value="NZ_VSDQ01000241.1"/>
</dbReference>
<name>A0A5D0J1J0_9FLAO</name>
<dbReference type="OrthoDB" id="6400902at2"/>
<evidence type="ECO:0000313" key="1">
    <source>
        <dbReference type="EMBL" id="TYA89219.1"/>
    </source>
</evidence>